<dbReference type="InterPro" id="IPR044882">
    <property type="entry name" value="I2BP1/2_C3HC4-RING_sf"/>
</dbReference>
<name>A0A4W6CY33_LATCA</name>
<dbReference type="GeneTree" id="ENSGT00940000162120"/>
<dbReference type="PANTHER" id="PTHR10816">
    <property type="entry name" value="MYELIN TRANSCRIPTION FACTOR 1-RELATED"/>
    <property type="match status" value="1"/>
</dbReference>
<dbReference type="InterPro" id="IPR022750">
    <property type="entry name" value="IRF-2BP1_2-like_Znf"/>
</dbReference>
<evidence type="ECO:0000256" key="4">
    <source>
        <dbReference type="ARBA" id="ARBA00023242"/>
    </source>
</evidence>
<evidence type="ECO:0000313" key="10">
    <source>
        <dbReference type="Proteomes" id="UP000314980"/>
    </source>
</evidence>
<keyword evidence="3" id="KW-0678">Repressor</keyword>
<dbReference type="Pfam" id="PF25454">
    <property type="entry name" value="zf-C3HC4_IRF-2BP1_2"/>
    <property type="match status" value="1"/>
</dbReference>
<comment type="function">
    <text evidence="5">Acts as a transcriptional repressor.</text>
</comment>
<evidence type="ECO:0000256" key="2">
    <source>
        <dbReference type="ARBA" id="ARBA00010802"/>
    </source>
</evidence>
<feature type="compositionally biased region" description="Low complexity" evidence="6">
    <location>
        <begin position="269"/>
        <end position="281"/>
    </location>
</feature>
<dbReference type="InterPro" id="IPR057414">
    <property type="entry name" value="Zf-C3HC4_IRF-2BP1_2"/>
</dbReference>
<reference evidence="9" key="2">
    <citation type="submission" date="2025-08" db="UniProtKB">
        <authorList>
            <consortium name="Ensembl"/>
        </authorList>
    </citation>
    <scope>IDENTIFICATION</scope>
</reference>
<dbReference type="PANTHER" id="PTHR10816:SF17">
    <property type="entry name" value="INTERFERON REGULATORY FACTOR 2-BINDING PROTEIN 1"/>
    <property type="match status" value="1"/>
</dbReference>
<feature type="region of interest" description="Disordered" evidence="6">
    <location>
        <begin position="58"/>
        <end position="141"/>
    </location>
</feature>
<comment type="subcellular location">
    <subcellularLocation>
        <location evidence="1">Nucleus</location>
    </subcellularLocation>
</comment>
<dbReference type="Proteomes" id="UP000314980">
    <property type="component" value="Unassembled WGS sequence"/>
</dbReference>
<protein>
    <submittedName>
        <fullName evidence="9">Interferon regulatory factor 2 binding protein 1</fullName>
    </submittedName>
</protein>
<comment type="similarity">
    <text evidence="2">Belongs to the IRF2BP family.</text>
</comment>
<feature type="compositionally biased region" description="Basic and acidic residues" evidence="6">
    <location>
        <begin position="89"/>
        <end position="101"/>
    </location>
</feature>
<evidence type="ECO:0000259" key="8">
    <source>
        <dbReference type="Pfam" id="PF25454"/>
    </source>
</evidence>
<feature type="region of interest" description="Disordered" evidence="6">
    <location>
        <begin position="209"/>
        <end position="302"/>
    </location>
</feature>
<reference evidence="9" key="3">
    <citation type="submission" date="2025-09" db="UniProtKB">
        <authorList>
            <consortium name="Ensembl"/>
        </authorList>
    </citation>
    <scope>IDENTIFICATION</scope>
</reference>
<proteinExistence type="inferred from homology"/>
<dbReference type="STRING" id="8187.ENSLCAP00010017615"/>
<dbReference type="Ensembl" id="ENSLCAT00010017986.1">
    <property type="protein sequence ID" value="ENSLCAP00010017615.1"/>
    <property type="gene ID" value="ENSLCAG00010008366.1"/>
</dbReference>
<dbReference type="GO" id="GO:0003714">
    <property type="term" value="F:transcription corepressor activity"/>
    <property type="evidence" value="ECO:0007669"/>
    <property type="project" value="TreeGrafter"/>
</dbReference>
<feature type="domain" description="Interferon regulatory factor 2-binding protein 1/2-like zinc finger" evidence="7">
    <location>
        <begin position="8"/>
        <end position="59"/>
    </location>
</feature>
<evidence type="ECO:0000256" key="1">
    <source>
        <dbReference type="ARBA" id="ARBA00004123"/>
    </source>
</evidence>
<dbReference type="FunFam" id="1.10.10.1580:FF:000001">
    <property type="entry name" value="interferon regulatory factor 2-binding protein 2"/>
    <property type="match status" value="1"/>
</dbReference>
<keyword evidence="10" id="KW-1185">Reference proteome</keyword>
<dbReference type="GO" id="GO:0006357">
    <property type="term" value="P:regulation of transcription by RNA polymerase II"/>
    <property type="evidence" value="ECO:0007669"/>
    <property type="project" value="TreeGrafter"/>
</dbReference>
<evidence type="ECO:0000256" key="5">
    <source>
        <dbReference type="ARBA" id="ARBA00059947"/>
    </source>
</evidence>
<keyword evidence="4" id="KW-0539">Nucleus</keyword>
<evidence type="ECO:0000313" key="9">
    <source>
        <dbReference type="Ensembl" id="ENSLCAP00010017615.1"/>
    </source>
</evidence>
<evidence type="ECO:0000256" key="3">
    <source>
        <dbReference type="ARBA" id="ARBA00022491"/>
    </source>
</evidence>
<feature type="compositionally biased region" description="Polar residues" evidence="6">
    <location>
        <begin position="291"/>
        <end position="302"/>
    </location>
</feature>
<feature type="domain" description="Interferon regulatory factor 2-binding protein 1/2-like C3HC4 zinc finger" evidence="8">
    <location>
        <begin position="305"/>
        <end position="378"/>
    </location>
</feature>
<feature type="compositionally biased region" description="Polar residues" evidence="6">
    <location>
        <begin position="124"/>
        <end position="133"/>
    </location>
</feature>
<dbReference type="AlphaFoldDB" id="A0A4W6CY33"/>
<reference evidence="10" key="1">
    <citation type="submission" date="2015-09" db="EMBL/GenBank/DDBJ databases">
        <authorList>
            <person name="Sai Rama Sridatta P."/>
        </authorList>
    </citation>
    <scope>NUCLEOTIDE SEQUENCE [LARGE SCALE GENOMIC DNA]</scope>
</reference>
<dbReference type="Pfam" id="PF11261">
    <property type="entry name" value="IRF-2BP1_2"/>
    <property type="match status" value="1"/>
</dbReference>
<dbReference type="InParanoid" id="A0A4W6CY33"/>
<dbReference type="Gene3D" id="1.10.10.1580">
    <property type="entry name" value="Interferon regulatory factor 2-binding protein"/>
    <property type="match status" value="1"/>
</dbReference>
<dbReference type="GO" id="GO:0005634">
    <property type="term" value="C:nucleus"/>
    <property type="evidence" value="ECO:0007669"/>
    <property type="project" value="UniProtKB-SubCell"/>
</dbReference>
<evidence type="ECO:0000259" key="7">
    <source>
        <dbReference type="Pfam" id="PF11261"/>
    </source>
</evidence>
<evidence type="ECO:0000256" key="6">
    <source>
        <dbReference type="SAM" id="MobiDB-lite"/>
    </source>
</evidence>
<dbReference type="SUPFAM" id="SSF57850">
    <property type="entry name" value="RING/U-box"/>
    <property type="match status" value="1"/>
</dbReference>
<feature type="region of interest" description="Disordered" evidence="6">
    <location>
        <begin position="388"/>
        <end position="410"/>
    </location>
</feature>
<feature type="compositionally biased region" description="Low complexity" evidence="6">
    <location>
        <begin position="249"/>
        <end position="262"/>
    </location>
</feature>
<accession>A0A4W6CY33</accession>
<feature type="compositionally biased region" description="Polar residues" evidence="6">
    <location>
        <begin position="212"/>
        <end position="239"/>
    </location>
</feature>
<organism evidence="9 10">
    <name type="scientific">Lates calcarifer</name>
    <name type="common">Barramundi</name>
    <name type="synonym">Holocentrus calcarifer</name>
    <dbReference type="NCBI Taxonomy" id="8187"/>
    <lineage>
        <taxon>Eukaryota</taxon>
        <taxon>Metazoa</taxon>
        <taxon>Chordata</taxon>
        <taxon>Craniata</taxon>
        <taxon>Vertebrata</taxon>
        <taxon>Euteleostomi</taxon>
        <taxon>Actinopterygii</taxon>
        <taxon>Neopterygii</taxon>
        <taxon>Teleostei</taxon>
        <taxon>Neoteleostei</taxon>
        <taxon>Acanthomorphata</taxon>
        <taxon>Carangaria</taxon>
        <taxon>Carangaria incertae sedis</taxon>
        <taxon>Centropomidae</taxon>
        <taxon>Lates</taxon>
    </lineage>
</organism>
<sequence length="410" mass="43446">MSSPSSSRRQWCYLCDLPKMPWTVVWDFSEVVCRGCVNYEGANQIEFLIASARQLKRTHGMQDGNVRSPGPSPNKHSTSGRGEAAADGGRPHTDRFERGGRGESTGSAVRVPPNGLHRDGQPPQEVNRQSPSGSRRPMLGAAIPPSLVTQSIAGIPHGLLAGMPAGLTARTAPMSNPMIFPAPVLAEMSRRQLGIGMGIAPFITPELERELSSSQNQPKTQTQVHTAVAGSSASKSTGLPSSPSPKPASSPARQPRPLAARSGGEPLGSSTSAEAATTAAALPHSGASELGSASTSNTHSTGNTLSCTLCHERLEDTHFVQCPSVQGHRFCFPCTRVYIQSRQGDGEVYCPSGGRCPLDNSPNSPPWAFMQGEVSTILGTAGDVCTGPLRDPEERQHSNPQFRKPLLYRS</sequence>